<dbReference type="EMBL" id="CP051128">
    <property type="protein sequence ID" value="QIZ06354.1"/>
    <property type="molecule type" value="Genomic_DNA"/>
</dbReference>
<accession>A0A6H1NYF7</accession>
<dbReference type="PANTHER" id="PTHR45947:SF3">
    <property type="entry name" value="SULFOQUINOVOSYL TRANSFERASE SQD2"/>
    <property type="match status" value="1"/>
</dbReference>
<feature type="domain" description="Glycosyl transferase family 1" evidence="1">
    <location>
        <begin position="212"/>
        <end position="377"/>
    </location>
</feature>
<sequence length="404" mass="46005">MKVLLATYWAVPHLGGVWTYMVQLKEKLESLGHEVDLLGYGHDNSYVHMVNQERKVEKSEWFSMLSDNAESFISFHINPLVQYTETQQNFYTKAVSYLGLEKYDIIHTQDVISTASINRIRPAHTALVATLHGCVAHEIRQQLTTIHNSPTSYLARLYFDELEHIGATSPEYTIVANKWLKNILTNEFNVPDEQLKLSNYGYDTESFIKKMKEENSFQKPSDKKVIIYTGRLVELKGVQFLISALSKLKEIRTDWVCWIVGEGDKQADLQIQSRTLGLEENIIFHGKRDDVPFLLSLSDIFVLPSLIENQPLAVIEAQIAERAIIVSDTGGLPEMVEHGVTGIVTPAGDSEVLCKNLNLLLSNERYRKIIGSNAQKWGMKHWIPEEAVEKVLNVYQSAISKRRK</sequence>
<dbReference type="Pfam" id="PF00534">
    <property type="entry name" value="Glycos_transf_1"/>
    <property type="match status" value="1"/>
</dbReference>
<name>A0A6H1NYF7_PRIMG</name>
<feature type="domain" description="Glycosyltransferase subfamily 4-like N-terminal" evidence="2">
    <location>
        <begin position="15"/>
        <end position="205"/>
    </location>
</feature>
<dbReference type="CDD" id="cd03801">
    <property type="entry name" value="GT4_PimA-like"/>
    <property type="match status" value="1"/>
</dbReference>
<keyword evidence="3" id="KW-0808">Transferase</keyword>
<dbReference type="Proteomes" id="UP000501868">
    <property type="component" value="Chromosome"/>
</dbReference>
<dbReference type="Pfam" id="PF13439">
    <property type="entry name" value="Glyco_transf_4"/>
    <property type="match status" value="1"/>
</dbReference>
<organism evidence="3 4">
    <name type="scientific">Priestia megaterium</name>
    <name type="common">Bacillus megaterium</name>
    <dbReference type="NCBI Taxonomy" id="1404"/>
    <lineage>
        <taxon>Bacteria</taxon>
        <taxon>Bacillati</taxon>
        <taxon>Bacillota</taxon>
        <taxon>Bacilli</taxon>
        <taxon>Bacillales</taxon>
        <taxon>Bacillaceae</taxon>
        <taxon>Priestia</taxon>
    </lineage>
</organism>
<evidence type="ECO:0000313" key="3">
    <source>
        <dbReference type="EMBL" id="QIZ06354.1"/>
    </source>
</evidence>
<dbReference type="PANTHER" id="PTHR45947">
    <property type="entry name" value="SULFOQUINOVOSYL TRANSFERASE SQD2"/>
    <property type="match status" value="1"/>
</dbReference>
<protein>
    <submittedName>
        <fullName evidence="3">Glycosyltransferase family 4 protein</fullName>
    </submittedName>
</protein>
<dbReference type="SUPFAM" id="SSF53756">
    <property type="entry name" value="UDP-Glycosyltransferase/glycogen phosphorylase"/>
    <property type="match status" value="1"/>
</dbReference>
<dbReference type="GO" id="GO:0016757">
    <property type="term" value="F:glycosyltransferase activity"/>
    <property type="evidence" value="ECO:0007669"/>
    <property type="project" value="InterPro"/>
</dbReference>
<evidence type="ECO:0000259" key="1">
    <source>
        <dbReference type="Pfam" id="PF00534"/>
    </source>
</evidence>
<dbReference type="AlphaFoldDB" id="A0A6H1NYF7"/>
<dbReference type="InterPro" id="IPR050194">
    <property type="entry name" value="Glycosyltransferase_grp1"/>
</dbReference>
<reference evidence="3 4" key="2">
    <citation type="submission" date="2020-04" db="EMBL/GenBank/DDBJ databases">
        <authorList>
            <person name="Fomenkov A."/>
            <person name="Anton B.P."/>
            <person name="Roberts R.J."/>
        </authorList>
    </citation>
    <scope>NUCLEOTIDE SEQUENCE [LARGE SCALE GENOMIC DNA]</scope>
    <source>
        <strain evidence="3 4">S2</strain>
    </source>
</reference>
<dbReference type="InterPro" id="IPR028098">
    <property type="entry name" value="Glyco_trans_4-like_N"/>
</dbReference>
<evidence type="ECO:0000313" key="4">
    <source>
        <dbReference type="Proteomes" id="UP000501868"/>
    </source>
</evidence>
<reference evidence="3 4" key="1">
    <citation type="submission" date="2020-04" db="EMBL/GenBank/DDBJ databases">
        <title>Genome-Wide Identification of 5-Methylcytosine Sites in Bacterial Genomes By High-Throughput Sequencing of MspJI Restriction Fragments.</title>
        <authorList>
            <person name="Wu V."/>
        </authorList>
    </citation>
    <scope>NUCLEOTIDE SEQUENCE [LARGE SCALE GENOMIC DNA]</scope>
    <source>
        <strain evidence="3 4">S2</strain>
    </source>
</reference>
<evidence type="ECO:0000259" key="2">
    <source>
        <dbReference type="Pfam" id="PF13439"/>
    </source>
</evidence>
<dbReference type="InterPro" id="IPR001296">
    <property type="entry name" value="Glyco_trans_1"/>
</dbReference>
<dbReference type="Gene3D" id="3.40.50.2000">
    <property type="entry name" value="Glycogen Phosphorylase B"/>
    <property type="match status" value="2"/>
</dbReference>
<proteinExistence type="predicted"/>
<gene>
    <name evidence="3" type="ORF">HFZ78_06240</name>
</gene>